<protein>
    <recommendedName>
        <fullName evidence="4">Ubiquitin-specific protease family C19-related protein</fullName>
    </recommendedName>
</protein>
<evidence type="ECO:0000313" key="2">
    <source>
        <dbReference type="EMBL" id="GFY90186.1"/>
    </source>
</evidence>
<keyword evidence="1" id="KW-1133">Transmembrane helix</keyword>
<gene>
    <name evidence="2" type="ORF">Acr_07g0003830</name>
</gene>
<dbReference type="AlphaFoldDB" id="A0A7J0EVB6"/>
<dbReference type="PANTHER" id="PTHR33709:SF20">
    <property type="entry name" value="OS04G0541900 PROTEIN"/>
    <property type="match status" value="1"/>
</dbReference>
<dbReference type="Proteomes" id="UP000585474">
    <property type="component" value="Unassembled WGS sequence"/>
</dbReference>
<reference evidence="2 3" key="1">
    <citation type="submission" date="2019-07" db="EMBL/GenBank/DDBJ databases">
        <title>De Novo Assembly of kiwifruit Actinidia rufa.</title>
        <authorList>
            <person name="Sugita-Konishi S."/>
            <person name="Sato K."/>
            <person name="Mori E."/>
            <person name="Abe Y."/>
            <person name="Kisaki G."/>
            <person name="Hamano K."/>
            <person name="Suezawa K."/>
            <person name="Otani M."/>
            <person name="Fukuda T."/>
            <person name="Manabe T."/>
            <person name="Gomi K."/>
            <person name="Tabuchi M."/>
            <person name="Akimitsu K."/>
            <person name="Kataoka I."/>
        </authorList>
    </citation>
    <scope>NUCLEOTIDE SEQUENCE [LARGE SCALE GENOMIC DNA]</scope>
    <source>
        <strain evidence="3">cv. Fuchu</strain>
    </source>
</reference>
<keyword evidence="1" id="KW-0812">Transmembrane</keyword>
<name>A0A7J0EVB6_9ERIC</name>
<dbReference type="OrthoDB" id="1875545at2759"/>
<dbReference type="EMBL" id="BJWL01000007">
    <property type="protein sequence ID" value="GFY90186.1"/>
    <property type="molecule type" value="Genomic_DNA"/>
</dbReference>
<sequence length="252" mass="28215">MGLGVSIFILVVVHNAAFFLSLLSLSALVTAFLLWNSLNSTKNRALLRYLHSFPDSDLRLARDGQLVKLTGVVLCGSVSLESSYEKASRCIYTSTVLYEYRELGLMPIDANRTGFHWRLAYTERFSTDFYLTDTKSGMRALVKAGPDCKVIPLIVESRLVNTTQKCSTLSTHLRKWLRDRNLSAGAHLLRLEEGYVKEGSYLSVIGMLQRSNDTVTIVQPRELISTGCLWKKLLLPIDIDGLILGTPERLAQ</sequence>
<keyword evidence="1" id="KW-0472">Membrane</keyword>
<organism evidence="2 3">
    <name type="scientific">Actinidia rufa</name>
    <dbReference type="NCBI Taxonomy" id="165716"/>
    <lineage>
        <taxon>Eukaryota</taxon>
        <taxon>Viridiplantae</taxon>
        <taxon>Streptophyta</taxon>
        <taxon>Embryophyta</taxon>
        <taxon>Tracheophyta</taxon>
        <taxon>Spermatophyta</taxon>
        <taxon>Magnoliopsida</taxon>
        <taxon>eudicotyledons</taxon>
        <taxon>Gunneridae</taxon>
        <taxon>Pentapetalae</taxon>
        <taxon>asterids</taxon>
        <taxon>Ericales</taxon>
        <taxon>Actinidiaceae</taxon>
        <taxon>Actinidia</taxon>
    </lineage>
</organism>
<dbReference type="PANTHER" id="PTHR33709">
    <property type="entry name" value="OSJNBA0035M09.9 PROTEIN"/>
    <property type="match status" value="1"/>
</dbReference>
<dbReference type="InterPro" id="IPR040339">
    <property type="entry name" value="At1g16860-like"/>
</dbReference>
<comment type="caution">
    <text evidence="2">The sequence shown here is derived from an EMBL/GenBank/DDBJ whole genome shotgun (WGS) entry which is preliminary data.</text>
</comment>
<feature type="transmembrane region" description="Helical" evidence="1">
    <location>
        <begin position="6"/>
        <end position="35"/>
    </location>
</feature>
<evidence type="ECO:0000256" key="1">
    <source>
        <dbReference type="SAM" id="Phobius"/>
    </source>
</evidence>
<evidence type="ECO:0008006" key="4">
    <source>
        <dbReference type="Google" id="ProtNLM"/>
    </source>
</evidence>
<keyword evidence="3" id="KW-1185">Reference proteome</keyword>
<evidence type="ECO:0000313" key="3">
    <source>
        <dbReference type="Proteomes" id="UP000585474"/>
    </source>
</evidence>
<accession>A0A7J0EVB6</accession>
<proteinExistence type="predicted"/>